<keyword evidence="2" id="KW-1185">Reference proteome</keyword>
<name>A0A347UKK6_9RHOB</name>
<dbReference type="InterPro" id="IPR036641">
    <property type="entry name" value="HPT_dom_sf"/>
</dbReference>
<accession>A0A347UKK6</accession>
<dbReference type="KEGG" id="pamo:BAR1_16460"/>
<dbReference type="AlphaFoldDB" id="A0A347UKK6"/>
<organism evidence="1 2">
    <name type="scientific">Profundibacter amoris</name>
    <dbReference type="NCBI Taxonomy" id="2171755"/>
    <lineage>
        <taxon>Bacteria</taxon>
        <taxon>Pseudomonadati</taxon>
        <taxon>Pseudomonadota</taxon>
        <taxon>Alphaproteobacteria</taxon>
        <taxon>Rhodobacterales</taxon>
        <taxon>Paracoccaceae</taxon>
        <taxon>Profundibacter</taxon>
    </lineage>
</organism>
<evidence type="ECO:0000313" key="2">
    <source>
        <dbReference type="Proteomes" id="UP000261704"/>
    </source>
</evidence>
<proteinExistence type="predicted"/>
<dbReference type="EMBL" id="CP032125">
    <property type="protein sequence ID" value="AXX99384.1"/>
    <property type="molecule type" value="Genomic_DNA"/>
</dbReference>
<gene>
    <name evidence="1" type="ORF">BAR1_16460</name>
</gene>
<reference evidence="1 2" key="1">
    <citation type="submission" date="2018-09" db="EMBL/GenBank/DDBJ databases">
        <title>Profundibacter amoris BAR1 gen. nov., sp. nov., a new member of the Roseobacter clade isolated at Lokis Castle Vent Field on the Arctic Mid-Oceanic Ridge.</title>
        <authorList>
            <person name="Le Moine Bauer S."/>
            <person name="Sjoeberg A.G."/>
            <person name="L'Haridon S."/>
            <person name="Stokke R."/>
            <person name="Roalkvam I."/>
            <person name="Steen I.H."/>
            <person name="Dahle H."/>
        </authorList>
    </citation>
    <scope>NUCLEOTIDE SEQUENCE [LARGE SCALE GENOMIC DNA]</scope>
    <source>
        <strain evidence="1 2">BAR1</strain>
    </source>
</reference>
<sequence>MQQIAVLDIEEKVRLESDRLVELYAQLGETGAQDVVCRAMEELAVRLARIDEAFRTCKLSALHKGAKGLIGIAEQVGMQRLADVARDVCACAEDPDPVALGATMARLQRVGDRSLTAVWDLQDLSV</sequence>
<dbReference type="OrthoDB" id="7873775at2"/>
<dbReference type="GO" id="GO:0000160">
    <property type="term" value="P:phosphorelay signal transduction system"/>
    <property type="evidence" value="ECO:0007669"/>
    <property type="project" value="InterPro"/>
</dbReference>
<dbReference type="SUPFAM" id="SSF47226">
    <property type="entry name" value="Histidine-containing phosphotransfer domain, HPT domain"/>
    <property type="match status" value="1"/>
</dbReference>
<dbReference type="Proteomes" id="UP000261704">
    <property type="component" value="Chromosome"/>
</dbReference>
<evidence type="ECO:0008006" key="3">
    <source>
        <dbReference type="Google" id="ProtNLM"/>
    </source>
</evidence>
<protein>
    <recommendedName>
        <fullName evidence="3">HPt domain-containing protein</fullName>
    </recommendedName>
</protein>
<dbReference type="RefSeq" id="WP_118944036.1">
    <property type="nucleotide sequence ID" value="NZ_CP032125.1"/>
</dbReference>
<dbReference type="Gene3D" id="1.20.120.160">
    <property type="entry name" value="HPT domain"/>
    <property type="match status" value="1"/>
</dbReference>
<evidence type="ECO:0000313" key="1">
    <source>
        <dbReference type="EMBL" id="AXX99384.1"/>
    </source>
</evidence>